<dbReference type="Proteomes" id="UP000016860">
    <property type="component" value="Unassembled WGS sequence"/>
</dbReference>
<dbReference type="AlphaFoldDB" id="U4R027"/>
<reference evidence="1 2" key="1">
    <citation type="journal article" date="2013" name="Genome Announc.">
        <title>Draft Genome Sequence of the Cellulolytic Bacterium Clostridium papyrosolvens C7 (ATCC 700395).</title>
        <authorList>
            <person name="Zepeda V."/>
            <person name="Dassa B."/>
            <person name="Borovok I."/>
            <person name="Lamed R."/>
            <person name="Bayer E.A."/>
            <person name="Cate J.H."/>
        </authorList>
    </citation>
    <scope>NUCLEOTIDE SEQUENCE [LARGE SCALE GENOMIC DNA]</scope>
    <source>
        <strain evidence="1 2">C7</strain>
    </source>
</reference>
<dbReference type="STRING" id="1330534.L323_15490"/>
<gene>
    <name evidence="1" type="ORF">L323_15490</name>
</gene>
<evidence type="ECO:0000313" key="1">
    <source>
        <dbReference type="EMBL" id="EPR09974.1"/>
    </source>
</evidence>
<proteinExistence type="predicted"/>
<evidence type="ECO:0000313" key="2">
    <source>
        <dbReference type="Proteomes" id="UP000016860"/>
    </source>
</evidence>
<comment type="caution">
    <text evidence="1">The sequence shown here is derived from an EMBL/GenBank/DDBJ whole genome shotgun (WGS) entry which is preliminary data.</text>
</comment>
<name>U4R027_9FIRM</name>
<dbReference type="PATRIC" id="fig|1330534.3.peg.3068"/>
<protein>
    <submittedName>
        <fullName evidence="1">Uncharacterized protein</fullName>
    </submittedName>
</protein>
<sequence length="30" mass="3225">MSKKIIIAAYLLIASVMLNSSLVFAANRSV</sequence>
<accession>U4R027</accession>
<organism evidence="1 2">
    <name type="scientific">Ruminiclostridium papyrosolvens C7</name>
    <dbReference type="NCBI Taxonomy" id="1330534"/>
    <lineage>
        <taxon>Bacteria</taxon>
        <taxon>Bacillati</taxon>
        <taxon>Bacillota</taxon>
        <taxon>Clostridia</taxon>
        <taxon>Eubacteriales</taxon>
        <taxon>Oscillospiraceae</taxon>
        <taxon>Ruminiclostridium</taxon>
    </lineage>
</organism>
<dbReference type="EMBL" id="ATAY01000082">
    <property type="protein sequence ID" value="EPR09974.1"/>
    <property type="molecule type" value="Genomic_DNA"/>
</dbReference>